<evidence type="ECO:0000256" key="1">
    <source>
        <dbReference type="ARBA" id="ARBA00022723"/>
    </source>
</evidence>
<gene>
    <name evidence="7" type="ORF">QYF61_023029</name>
</gene>
<evidence type="ECO:0000313" key="8">
    <source>
        <dbReference type="Proteomes" id="UP001333110"/>
    </source>
</evidence>
<dbReference type="GO" id="GO:0046872">
    <property type="term" value="F:metal ion binding"/>
    <property type="evidence" value="ECO:0007669"/>
    <property type="project" value="UniProtKB-KW"/>
</dbReference>
<feature type="domain" description="PPM-type phosphatase" evidence="6">
    <location>
        <begin position="2"/>
        <end position="66"/>
    </location>
</feature>
<evidence type="ECO:0000256" key="4">
    <source>
        <dbReference type="SAM" id="MobiDB-lite"/>
    </source>
</evidence>
<comment type="caution">
    <text evidence="7">The sequence shown here is derived from an EMBL/GenBank/DDBJ whole genome shotgun (WGS) entry which is preliminary data.</text>
</comment>
<keyword evidence="1" id="KW-0479">Metal-binding</keyword>
<dbReference type="Pfam" id="PF00481">
    <property type="entry name" value="PP2C"/>
    <property type="match status" value="1"/>
</dbReference>
<dbReference type="Gene3D" id="3.60.40.10">
    <property type="entry name" value="PPM-type phosphatase domain"/>
    <property type="match status" value="1"/>
</dbReference>
<dbReference type="Pfam" id="PF00078">
    <property type="entry name" value="RVT_1"/>
    <property type="match status" value="1"/>
</dbReference>
<dbReference type="EMBL" id="JAUNZN010000003">
    <property type="protein sequence ID" value="KAK4825025.1"/>
    <property type="molecule type" value="Genomic_DNA"/>
</dbReference>
<dbReference type="PANTHER" id="PTHR33332">
    <property type="entry name" value="REVERSE TRANSCRIPTASE DOMAIN-CONTAINING PROTEIN"/>
    <property type="match status" value="1"/>
</dbReference>
<keyword evidence="2" id="KW-0378">Hydrolase</keyword>
<dbReference type="Proteomes" id="UP001333110">
    <property type="component" value="Unassembled WGS sequence"/>
</dbReference>
<dbReference type="InterPro" id="IPR000477">
    <property type="entry name" value="RT_dom"/>
</dbReference>
<dbReference type="InterPro" id="IPR000222">
    <property type="entry name" value="PP2C_BS"/>
</dbReference>
<dbReference type="InterPro" id="IPR036457">
    <property type="entry name" value="PPM-type-like_dom_sf"/>
</dbReference>
<organism evidence="7 8">
    <name type="scientific">Mycteria americana</name>
    <name type="common">Wood stork</name>
    <dbReference type="NCBI Taxonomy" id="33587"/>
    <lineage>
        <taxon>Eukaryota</taxon>
        <taxon>Metazoa</taxon>
        <taxon>Chordata</taxon>
        <taxon>Craniata</taxon>
        <taxon>Vertebrata</taxon>
        <taxon>Euteleostomi</taxon>
        <taxon>Archelosauria</taxon>
        <taxon>Archosauria</taxon>
        <taxon>Dinosauria</taxon>
        <taxon>Saurischia</taxon>
        <taxon>Theropoda</taxon>
        <taxon>Coelurosauria</taxon>
        <taxon>Aves</taxon>
        <taxon>Neognathae</taxon>
        <taxon>Neoaves</taxon>
        <taxon>Aequornithes</taxon>
        <taxon>Ciconiiformes</taxon>
        <taxon>Ciconiidae</taxon>
        <taxon>Mycteria</taxon>
    </lineage>
</organism>
<keyword evidence="8" id="KW-1185">Reference proteome</keyword>
<evidence type="ECO:0000259" key="5">
    <source>
        <dbReference type="Pfam" id="PF00078"/>
    </source>
</evidence>
<feature type="region of interest" description="Disordered" evidence="4">
    <location>
        <begin position="200"/>
        <end position="255"/>
    </location>
</feature>
<dbReference type="GO" id="GO:0004721">
    <property type="term" value="F:phosphoprotein phosphatase activity"/>
    <property type="evidence" value="ECO:0007669"/>
    <property type="project" value="UniProtKB-KW"/>
</dbReference>
<protein>
    <recommendedName>
        <fullName evidence="9">Protein phosphatase 2C</fullName>
    </recommendedName>
</protein>
<dbReference type="AlphaFoldDB" id="A0AAN7P198"/>
<evidence type="ECO:0000256" key="2">
    <source>
        <dbReference type="ARBA" id="ARBA00022801"/>
    </source>
</evidence>
<dbReference type="InterPro" id="IPR001932">
    <property type="entry name" value="PPM-type_phosphatase-like_dom"/>
</dbReference>
<dbReference type="SUPFAM" id="SSF81606">
    <property type="entry name" value="PP2C-like"/>
    <property type="match status" value="1"/>
</dbReference>
<feature type="domain" description="Reverse transcriptase" evidence="5">
    <location>
        <begin position="94"/>
        <end position="178"/>
    </location>
</feature>
<reference evidence="7 8" key="1">
    <citation type="journal article" date="2023" name="J. Hered.">
        <title>Chromosome-level genome of the wood stork (Mycteria americana) provides insight into avian chromosome evolution.</title>
        <authorList>
            <person name="Flamio R. Jr."/>
            <person name="Ramstad K.M."/>
        </authorList>
    </citation>
    <scope>NUCLEOTIDE SEQUENCE [LARGE SCALE GENOMIC DNA]</scope>
    <source>
        <strain evidence="7">JAX WOST 10</strain>
    </source>
</reference>
<evidence type="ECO:0000313" key="7">
    <source>
        <dbReference type="EMBL" id="KAK4825025.1"/>
    </source>
</evidence>
<name>A0AAN7P198_MYCAM</name>
<evidence type="ECO:0008006" key="9">
    <source>
        <dbReference type="Google" id="ProtNLM"/>
    </source>
</evidence>
<dbReference type="PROSITE" id="PS01032">
    <property type="entry name" value="PPM_1"/>
    <property type="match status" value="1"/>
</dbReference>
<evidence type="ECO:0000256" key="3">
    <source>
        <dbReference type="ARBA" id="ARBA00022912"/>
    </source>
</evidence>
<proteinExistence type="predicted"/>
<keyword evidence="3" id="KW-0904">Protein phosphatase</keyword>
<evidence type="ECO:0000259" key="6">
    <source>
        <dbReference type="Pfam" id="PF00481"/>
    </source>
</evidence>
<accession>A0AAN7P198</accession>
<sequence length="255" mass="27876">MKHRTKDAHNCIPELDSETAMFSVYDGHGGEEVALYCAKYLPEIIKDQKAYKEGKLQKVCIPDLFQSKLWAGSLSGFGGLFFGGPLVGFIEARDSVSRKILLEKLLKCELDEQTVRCMENWLPGQAQRVVVSGTKSSWRPATTGVPQGSILGPVSFHLFTNDLEDGAECTLSKFVDDAKLGGAAVHQRVVLLCSAEGSGQAGDMGWQEPHEVQQGEVPSPAPGEEQPRSTSTCWGPPSWKAAQQKGPRRSWWTPS</sequence>